<dbReference type="PANTHER" id="PTHR30151">
    <property type="entry name" value="ALKANE SULFONATE ABC TRANSPORTER-RELATED, MEMBRANE SUBUNIT"/>
    <property type="match status" value="1"/>
</dbReference>
<evidence type="ECO:0000256" key="7">
    <source>
        <dbReference type="SAM" id="Phobius"/>
    </source>
</evidence>
<accession>A0A6J6B734</accession>
<dbReference type="Gene3D" id="1.10.3720.10">
    <property type="entry name" value="MetI-like"/>
    <property type="match status" value="1"/>
</dbReference>
<evidence type="ECO:0000256" key="5">
    <source>
        <dbReference type="ARBA" id="ARBA00022989"/>
    </source>
</evidence>
<feature type="domain" description="ABC transmembrane type-1" evidence="8">
    <location>
        <begin position="56"/>
        <end position="240"/>
    </location>
</feature>
<evidence type="ECO:0000256" key="6">
    <source>
        <dbReference type="ARBA" id="ARBA00023136"/>
    </source>
</evidence>
<dbReference type="AlphaFoldDB" id="A0A6J6B734"/>
<dbReference type="EMBL" id="CAEZSD010000079">
    <property type="protein sequence ID" value="CAB4534902.1"/>
    <property type="molecule type" value="Genomic_DNA"/>
</dbReference>
<dbReference type="Pfam" id="PF00528">
    <property type="entry name" value="BPD_transp_1"/>
    <property type="match status" value="1"/>
</dbReference>
<dbReference type="GO" id="GO:0005886">
    <property type="term" value="C:plasma membrane"/>
    <property type="evidence" value="ECO:0007669"/>
    <property type="project" value="UniProtKB-SubCell"/>
</dbReference>
<feature type="transmembrane region" description="Helical" evidence="7">
    <location>
        <begin position="163"/>
        <end position="181"/>
    </location>
</feature>
<comment type="subcellular location">
    <subcellularLocation>
        <location evidence="1">Cell membrane</location>
        <topology evidence="1">Multi-pass membrane protein</topology>
    </subcellularLocation>
</comment>
<keyword evidence="2" id="KW-0813">Transport</keyword>
<reference evidence="9" key="1">
    <citation type="submission" date="2020-05" db="EMBL/GenBank/DDBJ databases">
        <authorList>
            <person name="Chiriac C."/>
            <person name="Salcher M."/>
            <person name="Ghai R."/>
            <person name="Kavagutti S V."/>
        </authorList>
    </citation>
    <scope>NUCLEOTIDE SEQUENCE</scope>
</reference>
<dbReference type="CDD" id="cd06261">
    <property type="entry name" value="TM_PBP2"/>
    <property type="match status" value="1"/>
</dbReference>
<feature type="transmembrane region" description="Helical" evidence="7">
    <location>
        <begin position="187"/>
        <end position="208"/>
    </location>
</feature>
<gene>
    <name evidence="9" type="ORF">UFOPK1399_00716</name>
</gene>
<name>A0A6J6B734_9ZZZZ</name>
<dbReference type="GO" id="GO:0055085">
    <property type="term" value="P:transmembrane transport"/>
    <property type="evidence" value="ECO:0007669"/>
    <property type="project" value="InterPro"/>
</dbReference>
<dbReference type="InterPro" id="IPR035906">
    <property type="entry name" value="MetI-like_sf"/>
</dbReference>
<dbReference type="PROSITE" id="PS50928">
    <property type="entry name" value="ABC_TM1"/>
    <property type="match status" value="1"/>
</dbReference>
<dbReference type="InterPro" id="IPR000515">
    <property type="entry name" value="MetI-like"/>
</dbReference>
<dbReference type="PANTHER" id="PTHR30151:SF38">
    <property type="entry name" value="ALIPHATIC SULFONATES TRANSPORT PERMEASE PROTEIN SSUC-RELATED"/>
    <property type="match status" value="1"/>
</dbReference>
<evidence type="ECO:0000256" key="2">
    <source>
        <dbReference type="ARBA" id="ARBA00022448"/>
    </source>
</evidence>
<keyword evidence="4 7" id="KW-0812">Transmembrane</keyword>
<feature type="transmembrane region" description="Helical" evidence="7">
    <location>
        <begin position="96"/>
        <end position="115"/>
    </location>
</feature>
<keyword evidence="5 7" id="KW-1133">Transmembrane helix</keyword>
<feature type="transmembrane region" description="Helical" evidence="7">
    <location>
        <begin position="220"/>
        <end position="239"/>
    </location>
</feature>
<protein>
    <submittedName>
        <fullName evidence="9">Unannotated protein</fullName>
    </submittedName>
</protein>
<proteinExistence type="predicted"/>
<feature type="transmembrane region" description="Helical" evidence="7">
    <location>
        <begin position="121"/>
        <end position="142"/>
    </location>
</feature>
<evidence type="ECO:0000256" key="4">
    <source>
        <dbReference type="ARBA" id="ARBA00022692"/>
    </source>
</evidence>
<feature type="transmembrane region" description="Helical" evidence="7">
    <location>
        <begin position="60"/>
        <end position="84"/>
    </location>
</feature>
<evidence type="ECO:0000256" key="3">
    <source>
        <dbReference type="ARBA" id="ARBA00022475"/>
    </source>
</evidence>
<keyword evidence="3" id="KW-1003">Cell membrane</keyword>
<organism evidence="9">
    <name type="scientific">freshwater metagenome</name>
    <dbReference type="NCBI Taxonomy" id="449393"/>
    <lineage>
        <taxon>unclassified sequences</taxon>
        <taxon>metagenomes</taxon>
        <taxon>ecological metagenomes</taxon>
    </lineage>
</organism>
<evidence type="ECO:0000259" key="8">
    <source>
        <dbReference type="PROSITE" id="PS50928"/>
    </source>
</evidence>
<evidence type="ECO:0000256" key="1">
    <source>
        <dbReference type="ARBA" id="ARBA00004651"/>
    </source>
</evidence>
<dbReference type="SUPFAM" id="SSF161098">
    <property type="entry name" value="MetI-like"/>
    <property type="match status" value="1"/>
</dbReference>
<keyword evidence="6 7" id="KW-0472">Membrane</keyword>
<sequence length="250" mass="27075">MKQLSKTQRLVAIAVLSFLLWELAALVVRSNSFPHSWSVLGNFASLITEVSFWKDLTLTLWISLLGFLIGTASALAIGICIGLSRDAELASRATLNFVRVIPSVVMLPLLIASIGSSARTAVILSAFVVTFTFVTYVVRGIADTEKQLIEASKLMQLPRMVQVLFLYLPSTVSLLGTGMRLCASRAFGTVVAAGIVAGTPGLGSRLYLAQANADTNRVFSYVFVMGITGVLIYSSFTIVEKRLFKWKVSV</sequence>
<evidence type="ECO:0000313" key="9">
    <source>
        <dbReference type="EMBL" id="CAB4534902.1"/>
    </source>
</evidence>